<protein>
    <submittedName>
        <fullName evidence="1">Uncharacterized protein</fullName>
    </submittedName>
</protein>
<evidence type="ECO:0000313" key="1">
    <source>
        <dbReference type="EMBL" id="KOF67055.1"/>
    </source>
</evidence>
<reference evidence="1" key="1">
    <citation type="submission" date="2015-07" db="EMBL/GenBank/DDBJ databases">
        <title>MeaNS - Measles Nucleotide Surveillance Program.</title>
        <authorList>
            <person name="Tran T."/>
            <person name="Druce J."/>
        </authorList>
    </citation>
    <scope>NUCLEOTIDE SEQUENCE</scope>
    <source>
        <strain evidence="1">UCB-OBI-ISO-001</strain>
        <tissue evidence="1">Gonad</tissue>
    </source>
</reference>
<organism evidence="1">
    <name type="scientific">Octopus bimaculoides</name>
    <name type="common">California two-spotted octopus</name>
    <dbReference type="NCBI Taxonomy" id="37653"/>
    <lineage>
        <taxon>Eukaryota</taxon>
        <taxon>Metazoa</taxon>
        <taxon>Spiralia</taxon>
        <taxon>Lophotrochozoa</taxon>
        <taxon>Mollusca</taxon>
        <taxon>Cephalopoda</taxon>
        <taxon>Coleoidea</taxon>
        <taxon>Octopodiformes</taxon>
        <taxon>Octopoda</taxon>
        <taxon>Incirrata</taxon>
        <taxon>Octopodidae</taxon>
        <taxon>Octopus</taxon>
    </lineage>
</organism>
<dbReference type="OrthoDB" id="1350766at2759"/>
<name>A0A0L8FRL2_OCTBM</name>
<dbReference type="EMBL" id="KQ427464">
    <property type="protein sequence ID" value="KOF67055.1"/>
    <property type="molecule type" value="Genomic_DNA"/>
</dbReference>
<dbReference type="AlphaFoldDB" id="A0A0L8FRL2"/>
<accession>A0A0L8FRL2</accession>
<sequence>MAPLKLNIDLQNAAVASLLVIENFKSTSKFSCDIEYKNVSSIEIDRYGYSLY</sequence>
<proteinExistence type="predicted"/>
<gene>
    <name evidence="1" type="ORF">OCBIM_22010666mg</name>
</gene>